<proteinExistence type="predicted"/>
<feature type="region of interest" description="Disordered" evidence="1">
    <location>
        <begin position="61"/>
        <end position="85"/>
    </location>
</feature>
<comment type="caution">
    <text evidence="3">The sequence shown here is derived from an EMBL/GenBank/DDBJ whole genome shotgun (WGS) entry which is preliminary data.</text>
</comment>
<evidence type="ECO:0000256" key="2">
    <source>
        <dbReference type="SAM" id="Phobius"/>
    </source>
</evidence>
<dbReference type="EMBL" id="JAIZAY010000007">
    <property type="protein sequence ID" value="KAJ8038497.1"/>
    <property type="molecule type" value="Genomic_DNA"/>
</dbReference>
<protein>
    <submittedName>
        <fullName evidence="3">Uncharacterized protein</fullName>
    </submittedName>
</protein>
<organism evidence="3 4">
    <name type="scientific">Holothuria leucospilota</name>
    <name type="common">Black long sea cucumber</name>
    <name type="synonym">Mertensiothuria leucospilota</name>
    <dbReference type="NCBI Taxonomy" id="206669"/>
    <lineage>
        <taxon>Eukaryota</taxon>
        <taxon>Metazoa</taxon>
        <taxon>Echinodermata</taxon>
        <taxon>Eleutherozoa</taxon>
        <taxon>Echinozoa</taxon>
        <taxon>Holothuroidea</taxon>
        <taxon>Aspidochirotacea</taxon>
        <taxon>Aspidochirotida</taxon>
        <taxon>Holothuriidae</taxon>
        <taxon>Holothuria</taxon>
    </lineage>
</organism>
<keyword evidence="2" id="KW-1133">Transmembrane helix</keyword>
<accession>A0A9Q1C511</accession>
<feature type="transmembrane region" description="Helical" evidence="2">
    <location>
        <begin position="21"/>
        <end position="45"/>
    </location>
</feature>
<dbReference type="Proteomes" id="UP001152320">
    <property type="component" value="Chromosome 7"/>
</dbReference>
<keyword evidence="4" id="KW-1185">Reference proteome</keyword>
<sequence length="109" mass="12694">MFENKIKSNFTFFHQSCTSRWLLLSLASAISGHLGCIQISLFWYAPHQPMVALRLDSKWEPHKNLQSPEPPPPPQQKNPSYATASNERHYRVQVFDFSLIMINRSEVMF</sequence>
<keyword evidence="2" id="KW-0472">Membrane</keyword>
<evidence type="ECO:0000256" key="1">
    <source>
        <dbReference type="SAM" id="MobiDB-lite"/>
    </source>
</evidence>
<gene>
    <name evidence="3" type="ORF">HOLleu_15939</name>
</gene>
<dbReference type="AlphaFoldDB" id="A0A9Q1C511"/>
<reference evidence="3" key="1">
    <citation type="submission" date="2021-10" db="EMBL/GenBank/DDBJ databases">
        <title>Tropical sea cucumber genome reveals ecological adaptation and Cuvierian tubules defense mechanism.</title>
        <authorList>
            <person name="Chen T."/>
        </authorList>
    </citation>
    <scope>NUCLEOTIDE SEQUENCE</scope>
    <source>
        <strain evidence="3">Nanhai2018</strain>
        <tissue evidence="3">Muscle</tissue>
    </source>
</reference>
<keyword evidence="2" id="KW-0812">Transmembrane</keyword>
<evidence type="ECO:0000313" key="3">
    <source>
        <dbReference type="EMBL" id="KAJ8038497.1"/>
    </source>
</evidence>
<evidence type="ECO:0000313" key="4">
    <source>
        <dbReference type="Proteomes" id="UP001152320"/>
    </source>
</evidence>
<name>A0A9Q1C511_HOLLE</name>